<name>A0A8H5M9J0_9AGAR</name>
<comment type="caution">
    <text evidence="2">The sequence shown here is derived from an EMBL/GenBank/DDBJ whole genome shotgun (WGS) entry which is preliminary data.</text>
</comment>
<organism evidence="2 3">
    <name type="scientific">Collybiopsis confluens</name>
    <dbReference type="NCBI Taxonomy" id="2823264"/>
    <lineage>
        <taxon>Eukaryota</taxon>
        <taxon>Fungi</taxon>
        <taxon>Dikarya</taxon>
        <taxon>Basidiomycota</taxon>
        <taxon>Agaricomycotina</taxon>
        <taxon>Agaricomycetes</taxon>
        <taxon>Agaricomycetidae</taxon>
        <taxon>Agaricales</taxon>
        <taxon>Marasmiineae</taxon>
        <taxon>Omphalotaceae</taxon>
        <taxon>Collybiopsis</taxon>
    </lineage>
</organism>
<dbReference type="OrthoDB" id="39175at2759"/>
<feature type="region of interest" description="Disordered" evidence="1">
    <location>
        <begin position="209"/>
        <end position="348"/>
    </location>
</feature>
<keyword evidence="3" id="KW-1185">Reference proteome</keyword>
<feature type="region of interest" description="Disordered" evidence="1">
    <location>
        <begin position="1"/>
        <end position="65"/>
    </location>
</feature>
<sequence length="381" mass="43643">MSQDRTTIPEEDDEDDEDQQQHHPTARSASPFLLRPDQPAPPYVHHQDMRSPVANPPLRGDPTYYAPRQAYYTDFQPSYGPSSAWREGDSIRYYPESRERRLHFPQRAPDPYRYSNQYFQTQPQQPQQQQQSSHHRQTFSRDVEQYQDYSAYSQVHHHHEMDSILRAPRSVPEAAYPSSSQQNMYILPSSIAQHPHHAVPRGWEPPLPPLPVSLKTSDGNSYPYPPPPQISQISKSHSPEQEGDGEYLPPGQRSAQKRKLESSEQQGPSNRPKGTKKTLIASRENQACVYQSHPRRRGPGKAPKAQRRKKTAVETTTSSREYGDEFEMAQQQQQQLPPILPFPPPQAGLVLPSARMSHIPMVMQLPLESQDQDDKDEKPSI</sequence>
<feature type="region of interest" description="Disordered" evidence="1">
    <location>
        <begin position="96"/>
        <end position="147"/>
    </location>
</feature>
<evidence type="ECO:0000256" key="1">
    <source>
        <dbReference type="SAM" id="MobiDB-lite"/>
    </source>
</evidence>
<feature type="compositionally biased region" description="Acidic residues" evidence="1">
    <location>
        <begin position="9"/>
        <end position="18"/>
    </location>
</feature>
<evidence type="ECO:0000313" key="2">
    <source>
        <dbReference type="EMBL" id="KAF5385704.1"/>
    </source>
</evidence>
<accession>A0A8H5M9J0</accession>
<evidence type="ECO:0000313" key="3">
    <source>
        <dbReference type="Proteomes" id="UP000518752"/>
    </source>
</evidence>
<protein>
    <submittedName>
        <fullName evidence="2">Uncharacterized protein</fullName>
    </submittedName>
</protein>
<dbReference type="AlphaFoldDB" id="A0A8H5M9J0"/>
<dbReference type="Proteomes" id="UP000518752">
    <property type="component" value="Unassembled WGS sequence"/>
</dbReference>
<dbReference type="EMBL" id="JAACJN010000038">
    <property type="protein sequence ID" value="KAF5385704.1"/>
    <property type="molecule type" value="Genomic_DNA"/>
</dbReference>
<gene>
    <name evidence="2" type="ORF">D9757_005500</name>
</gene>
<feature type="compositionally biased region" description="Basic residues" evidence="1">
    <location>
        <begin position="293"/>
        <end position="310"/>
    </location>
</feature>
<proteinExistence type="predicted"/>
<reference evidence="2 3" key="1">
    <citation type="journal article" date="2020" name="ISME J.">
        <title>Uncovering the hidden diversity of litter-decomposition mechanisms in mushroom-forming fungi.</title>
        <authorList>
            <person name="Floudas D."/>
            <person name="Bentzer J."/>
            <person name="Ahren D."/>
            <person name="Johansson T."/>
            <person name="Persson P."/>
            <person name="Tunlid A."/>
        </authorList>
    </citation>
    <scope>NUCLEOTIDE SEQUENCE [LARGE SCALE GENOMIC DNA]</scope>
    <source>
        <strain evidence="2 3">CBS 406.79</strain>
    </source>
</reference>
<feature type="compositionally biased region" description="Low complexity" evidence="1">
    <location>
        <begin position="119"/>
        <end position="132"/>
    </location>
</feature>